<dbReference type="Pfam" id="PF01477">
    <property type="entry name" value="PLAT"/>
    <property type="match status" value="1"/>
</dbReference>
<dbReference type="PROSITE" id="PS50095">
    <property type="entry name" value="PLAT"/>
    <property type="match status" value="1"/>
</dbReference>
<comment type="caution">
    <text evidence="2">The sequence shown here is derived from an EMBL/GenBank/DDBJ whole genome shotgun (WGS) entry which is preliminary data.</text>
</comment>
<dbReference type="PANTHER" id="PTHR45901">
    <property type="entry name" value="PROTEIN CBG12474"/>
    <property type="match status" value="1"/>
</dbReference>
<dbReference type="EMBL" id="JAQNDK010000001">
    <property type="protein sequence ID" value="MDC0676185.1"/>
    <property type="molecule type" value="Genomic_DNA"/>
</dbReference>
<name>A0ABT5BPV5_9BACT</name>
<keyword evidence="3" id="KW-1185">Reference proteome</keyword>
<dbReference type="RefSeq" id="WP_272092892.1">
    <property type="nucleotide sequence ID" value="NZ_JAQNDK010000001.1"/>
</dbReference>
<evidence type="ECO:0000259" key="1">
    <source>
        <dbReference type="PROSITE" id="PS50095"/>
    </source>
</evidence>
<reference evidence="2 3" key="1">
    <citation type="submission" date="2023-01" db="EMBL/GenBank/DDBJ databases">
        <title>Minimal conservation of predation-associated metabolite biosynthetic gene clusters underscores biosynthetic potential of Myxococcota including descriptions for ten novel species: Archangium lansinium sp. nov., Myxococcus landrumus sp. nov., Nannocystis bai.</title>
        <authorList>
            <person name="Ahearne A."/>
            <person name="Stevens C."/>
            <person name="Dowd S."/>
        </authorList>
    </citation>
    <scope>NUCLEOTIDE SEQUENCE [LARGE SCALE GENOMIC DNA]</scope>
    <source>
        <strain evidence="2 3">WIWO2</strain>
    </source>
</reference>
<dbReference type="SMART" id="SM00308">
    <property type="entry name" value="LH2"/>
    <property type="match status" value="1"/>
</dbReference>
<accession>A0ABT5BPV5</accession>
<sequence>MTQYKITTVTGTMQYAQTYSHIFVTIHGRQASSKEYPLKDREGGGLPFQLGKTDVFDIDIDEEIGEPISVFVRTDNENSNAGWWLVKLTVQDNIPRTPCEFPCNAWIGSDGSQPDDPNTPWQRTLERNYPIVLDYCELGGRLPNGWNDEGGAAATFTIYSKDYRLRLPVCMWQLDDHNQATGLTVTATVEHFDRNGVVDVCTLNLVFTANGALQSAQGTLSARDAQRPLNLEWSAPEPSPAIPLVVQLSGKLFDDAGGFLVHLGPKPGQLNFPAIINHVINKIDACIFVRERDQVNGEAKS</sequence>
<dbReference type="PANTHER" id="PTHR45901:SF3">
    <property type="entry name" value="LIPOXYGENASE HOMOLOGY DOMAIN-CONTAINING PROTEIN 1"/>
    <property type="match status" value="1"/>
</dbReference>
<organism evidence="2 3">
    <name type="scientific">Sorangium atrum</name>
    <dbReference type="NCBI Taxonomy" id="2995308"/>
    <lineage>
        <taxon>Bacteria</taxon>
        <taxon>Pseudomonadati</taxon>
        <taxon>Myxococcota</taxon>
        <taxon>Polyangia</taxon>
        <taxon>Polyangiales</taxon>
        <taxon>Polyangiaceae</taxon>
        <taxon>Sorangium</taxon>
    </lineage>
</organism>
<dbReference type="InterPro" id="IPR036392">
    <property type="entry name" value="PLAT/LH2_dom_sf"/>
</dbReference>
<dbReference type="SUPFAM" id="SSF49723">
    <property type="entry name" value="Lipase/lipooxygenase domain (PLAT/LH2 domain)"/>
    <property type="match status" value="1"/>
</dbReference>
<dbReference type="Proteomes" id="UP001217485">
    <property type="component" value="Unassembled WGS sequence"/>
</dbReference>
<dbReference type="InterPro" id="IPR001024">
    <property type="entry name" value="PLAT/LH2_dom"/>
</dbReference>
<feature type="domain" description="PLAT" evidence="1">
    <location>
        <begin position="2"/>
        <end position="121"/>
    </location>
</feature>
<dbReference type="InterPro" id="IPR052970">
    <property type="entry name" value="Inner_ear_hair_cell_LOXHD"/>
</dbReference>
<evidence type="ECO:0000313" key="3">
    <source>
        <dbReference type="Proteomes" id="UP001217485"/>
    </source>
</evidence>
<gene>
    <name evidence="2" type="ORF">POL72_00420</name>
</gene>
<dbReference type="Gene3D" id="2.60.60.20">
    <property type="entry name" value="PLAT/LH2 domain"/>
    <property type="match status" value="1"/>
</dbReference>
<proteinExistence type="predicted"/>
<evidence type="ECO:0000313" key="2">
    <source>
        <dbReference type="EMBL" id="MDC0676185.1"/>
    </source>
</evidence>
<protein>
    <submittedName>
        <fullName evidence="2">PLAT/LH2 domain-containing protein</fullName>
    </submittedName>
</protein>